<sequence length="172" mass="19547">MESGERMGFRWSVVPPPDVLSPPEQDDPEETEYYVLAMRACQELADAGFRFRMSGFGLDDWPVDVSYDMSTVVEELPDLLRALRRREDFEVDMYGQGIERTIAVSVDGDRVLLGCRSRTSWRPDPATETLDFARFTAMTTDLAAQVAVGLVRIGSRLADHEPFRSWRTGEFD</sequence>
<dbReference type="InParanoid" id="A0A543ARU8"/>
<accession>A0A543ARU8</accession>
<proteinExistence type="predicted"/>
<dbReference type="Proteomes" id="UP000317043">
    <property type="component" value="Unassembled WGS sequence"/>
</dbReference>
<dbReference type="EMBL" id="VFOW01000001">
    <property type="protein sequence ID" value="TQL75303.1"/>
    <property type="molecule type" value="Genomic_DNA"/>
</dbReference>
<keyword evidence="2" id="KW-1185">Reference proteome</keyword>
<organism evidence="1 2">
    <name type="scientific">Stackebrandtia endophytica</name>
    <dbReference type="NCBI Taxonomy" id="1496996"/>
    <lineage>
        <taxon>Bacteria</taxon>
        <taxon>Bacillati</taxon>
        <taxon>Actinomycetota</taxon>
        <taxon>Actinomycetes</taxon>
        <taxon>Glycomycetales</taxon>
        <taxon>Glycomycetaceae</taxon>
        <taxon>Stackebrandtia</taxon>
    </lineage>
</organism>
<protein>
    <submittedName>
        <fullName evidence="1">Uncharacterized protein</fullName>
    </submittedName>
</protein>
<evidence type="ECO:0000313" key="1">
    <source>
        <dbReference type="EMBL" id="TQL75303.1"/>
    </source>
</evidence>
<dbReference type="AlphaFoldDB" id="A0A543ARU8"/>
<evidence type="ECO:0000313" key="2">
    <source>
        <dbReference type="Proteomes" id="UP000317043"/>
    </source>
</evidence>
<gene>
    <name evidence="1" type="ORF">FB566_0800</name>
</gene>
<reference evidence="1 2" key="1">
    <citation type="submission" date="2019-06" db="EMBL/GenBank/DDBJ databases">
        <title>Sequencing the genomes of 1000 actinobacteria strains.</title>
        <authorList>
            <person name="Klenk H.-P."/>
        </authorList>
    </citation>
    <scope>NUCLEOTIDE SEQUENCE [LARGE SCALE GENOMIC DNA]</scope>
    <source>
        <strain evidence="1 2">DSM 45928</strain>
    </source>
</reference>
<comment type="caution">
    <text evidence="1">The sequence shown here is derived from an EMBL/GenBank/DDBJ whole genome shotgun (WGS) entry which is preliminary data.</text>
</comment>
<name>A0A543ARU8_9ACTN</name>